<name>A0A3B9IKH1_9PROT</name>
<evidence type="ECO:0000313" key="3">
    <source>
        <dbReference type="Proteomes" id="UP000257706"/>
    </source>
</evidence>
<proteinExistence type="predicted"/>
<feature type="chain" id="PRO_5017782780" evidence="1">
    <location>
        <begin position="24"/>
        <end position="41"/>
    </location>
</feature>
<dbReference type="EMBL" id="DMAI01000155">
    <property type="protein sequence ID" value="HAE47709.1"/>
    <property type="molecule type" value="Genomic_DNA"/>
</dbReference>
<dbReference type="Proteomes" id="UP000257706">
    <property type="component" value="Unassembled WGS sequence"/>
</dbReference>
<feature type="non-terminal residue" evidence="2">
    <location>
        <position position="41"/>
    </location>
</feature>
<evidence type="ECO:0000256" key="1">
    <source>
        <dbReference type="SAM" id="SignalP"/>
    </source>
</evidence>
<reference evidence="2 3" key="1">
    <citation type="journal article" date="2018" name="Nat. Biotechnol.">
        <title>A standardized bacterial taxonomy based on genome phylogeny substantially revises the tree of life.</title>
        <authorList>
            <person name="Parks D.H."/>
            <person name="Chuvochina M."/>
            <person name="Waite D.W."/>
            <person name="Rinke C."/>
            <person name="Skarshewski A."/>
            <person name="Chaumeil P.A."/>
            <person name="Hugenholtz P."/>
        </authorList>
    </citation>
    <scope>NUCLEOTIDE SEQUENCE [LARGE SCALE GENOMIC DNA]</scope>
    <source>
        <strain evidence="2">UBA8739</strain>
    </source>
</reference>
<dbReference type="AlphaFoldDB" id="A0A3B9IKH1"/>
<evidence type="ECO:0000313" key="2">
    <source>
        <dbReference type="EMBL" id="HAE47709.1"/>
    </source>
</evidence>
<keyword evidence="1" id="KW-0732">Signal</keyword>
<organism evidence="2 3">
    <name type="scientific">Tistrella mobilis</name>
    <dbReference type="NCBI Taxonomy" id="171437"/>
    <lineage>
        <taxon>Bacteria</taxon>
        <taxon>Pseudomonadati</taxon>
        <taxon>Pseudomonadota</taxon>
        <taxon>Alphaproteobacteria</taxon>
        <taxon>Geminicoccales</taxon>
        <taxon>Geminicoccaceae</taxon>
        <taxon>Tistrella</taxon>
    </lineage>
</organism>
<accession>A0A3B9IKH1</accession>
<sequence>MRLKTLAAAITALAIGAVAPAFAAETVKVGVTTTGVPFTFV</sequence>
<comment type="caution">
    <text evidence="2">The sequence shown here is derived from an EMBL/GenBank/DDBJ whole genome shotgun (WGS) entry which is preliminary data.</text>
</comment>
<protein>
    <submittedName>
        <fullName evidence="2">Amino acid ABC transporter substrate-binding protein</fullName>
    </submittedName>
</protein>
<gene>
    <name evidence="2" type="ORF">DCK97_09845</name>
</gene>
<feature type="signal peptide" evidence="1">
    <location>
        <begin position="1"/>
        <end position="23"/>
    </location>
</feature>